<protein>
    <submittedName>
        <fullName evidence="1">Uncharacterized protein</fullName>
    </submittedName>
</protein>
<evidence type="ECO:0000313" key="2">
    <source>
        <dbReference type="Proteomes" id="UP001148662"/>
    </source>
</evidence>
<accession>A0ACC1S8Z6</accession>
<proteinExistence type="predicted"/>
<name>A0ACC1S8Z6_9APHY</name>
<dbReference type="Proteomes" id="UP001148662">
    <property type="component" value="Unassembled WGS sequence"/>
</dbReference>
<keyword evidence="2" id="KW-1185">Reference proteome</keyword>
<sequence length="559" mass="59996">MAKLNGSVTNTVAKCSRLPVSIRPRLTLRDWIPDYLAEDTQAALRVEMEKPVSKADEEGYIYTFEILDDHAPQIYLKVGRANNVVRRIDEWSKQCGSKEQVLRGYWPTGLEPGDGTLMRGRMQPGKPGMWCHRLERLVHLELADLSVNTQYLHKEFPRASSAPSSKPNTTHNARRKVQCPDCSKFHQEIFAFTRPTDGPYVEKEWELLVKPVIEKWGGFVEAFFGGPGILQFNPSTVTAAPGDTVTFVFQQSNHSATESTFENPCEMAPGGFDSGFIPVADDNTGGPFPAAQFTVEDTNPVWVYCRQADHCQQGMVFAINPGNQFPAFQAAAMGTTLPASSATASATPAPSSSAPEITFSSFAQPPVTFSSVSQPSQTPTQSSAAPASSASTNHLVVVGGPNKLVFDPSNITAQVGDTVTFQFQQSNHTATQSTFEEPCNSLTQTSTSGQIGFDSGFMPVADNATIFPTFTINVTDTAPIWAFCKQANHCGRGMVFAVNAIASGPDNFAAFQARAIQLNGTSLNGSTSSNTTSGAARSMVAGGSGIAITIMAAFVGSLL</sequence>
<organism evidence="1 2">
    <name type="scientific">Phlebia brevispora</name>
    <dbReference type="NCBI Taxonomy" id="194682"/>
    <lineage>
        <taxon>Eukaryota</taxon>
        <taxon>Fungi</taxon>
        <taxon>Dikarya</taxon>
        <taxon>Basidiomycota</taxon>
        <taxon>Agaricomycotina</taxon>
        <taxon>Agaricomycetes</taxon>
        <taxon>Polyporales</taxon>
        <taxon>Meruliaceae</taxon>
        <taxon>Phlebia</taxon>
    </lineage>
</organism>
<evidence type="ECO:0000313" key="1">
    <source>
        <dbReference type="EMBL" id="KAJ3534462.1"/>
    </source>
</evidence>
<comment type="caution">
    <text evidence="1">The sequence shown here is derived from an EMBL/GenBank/DDBJ whole genome shotgun (WGS) entry which is preliminary data.</text>
</comment>
<dbReference type="EMBL" id="JANHOG010001605">
    <property type="protein sequence ID" value="KAJ3534462.1"/>
    <property type="molecule type" value="Genomic_DNA"/>
</dbReference>
<reference evidence="1" key="1">
    <citation type="submission" date="2022-07" db="EMBL/GenBank/DDBJ databases">
        <title>Genome Sequence of Phlebia brevispora.</title>
        <authorList>
            <person name="Buettner E."/>
        </authorList>
    </citation>
    <scope>NUCLEOTIDE SEQUENCE</scope>
    <source>
        <strain evidence="1">MPL23</strain>
    </source>
</reference>
<gene>
    <name evidence="1" type="ORF">NM688_g7134</name>
</gene>